<feature type="compositionally biased region" description="Polar residues" evidence="1">
    <location>
        <begin position="400"/>
        <end position="432"/>
    </location>
</feature>
<keyword evidence="2" id="KW-1133">Transmembrane helix</keyword>
<dbReference type="Proteomes" id="UP000051952">
    <property type="component" value="Unassembled WGS sequence"/>
</dbReference>
<proteinExistence type="predicted"/>
<keyword evidence="2" id="KW-0472">Membrane</keyword>
<name>A0A0S4JXQ8_BODSA</name>
<evidence type="ECO:0000256" key="2">
    <source>
        <dbReference type="SAM" id="Phobius"/>
    </source>
</evidence>
<dbReference type="EMBL" id="CYKH01002209">
    <property type="protein sequence ID" value="CUG93931.1"/>
    <property type="molecule type" value="Genomic_DNA"/>
</dbReference>
<keyword evidence="4" id="KW-1185">Reference proteome</keyword>
<accession>A0A0S4JXQ8</accession>
<evidence type="ECO:0000256" key="1">
    <source>
        <dbReference type="SAM" id="MobiDB-lite"/>
    </source>
</evidence>
<protein>
    <submittedName>
        <fullName evidence="3">Transmembrane protein, putative</fullName>
    </submittedName>
</protein>
<feature type="compositionally biased region" description="Low complexity" evidence="1">
    <location>
        <begin position="196"/>
        <end position="244"/>
    </location>
</feature>
<sequence length="487" mass="52178">MEESKYQYVSKSFYPRWRGIKNPVKNKTSNQRVLLFFPFLSFFAFPSPPTTIHFLLYSNSLTTLPPPSKVCPHRCVRHFQSYLSRICNNDNLSKERVAILYRLSLFSVFAEKQKWIHTHTHTHTPKKQRALLAEREITNIGKRMRKECVVVLAATLMSFVVVVVNAHNGPLLPSLSDDKSTPRISARQVHELADDTNSPSSTAAAATSSSPPPTTTAATLTTTTSVPAATTTSPTPNSTTTGAPVPAPTPVPGNGGDIVYGNITASYDKATFGRVQTDLLKAMGVTLAFLILALLEITLPKTRVQQLSRNELMGLEAHLLGNDGDDILGGSGNVSFAVLPNKTNEQQIHHSKAVTPQASQGGVGNASFVAASQSITSVVAATQQQPRLVLPTTAAAGPSSPVTSNHSASFSSQKPPHQQMTNGSIVGANTSYTAPPTLPAQQAPPYSSHSIGSSNNISSTRSVADIDDPIRFADDDDDDGVELNAML</sequence>
<gene>
    <name evidence="3" type="ORF">BSAL_45730</name>
</gene>
<feature type="region of interest" description="Disordered" evidence="1">
    <location>
        <begin position="191"/>
        <end position="253"/>
    </location>
</feature>
<keyword evidence="2 3" id="KW-0812">Transmembrane</keyword>
<feature type="region of interest" description="Disordered" evidence="1">
    <location>
        <begin position="393"/>
        <end position="487"/>
    </location>
</feature>
<organism evidence="3 4">
    <name type="scientific">Bodo saltans</name>
    <name type="common">Flagellated protozoan</name>
    <dbReference type="NCBI Taxonomy" id="75058"/>
    <lineage>
        <taxon>Eukaryota</taxon>
        <taxon>Discoba</taxon>
        <taxon>Euglenozoa</taxon>
        <taxon>Kinetoplastea</taxon>
        <taxon>Metakinetoplastina</taxon>
        <taxon>Eubodonida</taxon>
        <taxon>Bodonidae</taxon>
        <taxon>Bodo</taxon>
    </lineage>
</organism>
<dbReference type="AlphaFoldDB" id="A0A0S4JXQ8"/>
<feature type="compositionally biased region" description="Low complexity" evidence="1">
    <location>
        <begin position="433"/>
        <end position="462"/>
    </location>
</feature>
<evidence type="ECO:0000313" key="3">
    <source>
        <dbReference type="EMBL" id="CUG93931.1"/>
    </source>
</evidence>
<feature type="transmembrane region" description="Helical" evidence="2">
    <location>
        <begin position="33"/>
        <end position="56"/>
    </location>
</feature>
<reference evidence="4" key="1">
    <citation type="submission" date="2015-09" db="EMBL/GenBank/DDBJ databases">
        <authorList>
            <consortium name="Pathogen Informatics"/>
        </authorList>
    </citation>
    <scope>NUCLEOTIDE SEQUENCE [LARGE SCALE GENOMIC DNA]</scope>
    <source>
        <strain evidence="4">Lake Konstanz</strain>
    </source>
</reference>
<evidence type="ECO:0000313" key="4">
    <source>
        <dbReference type="Proteomes" id="UP000051952"/>
    </source>
</evidence>
<dbReference type="VEuPathDB" id="TriTrypDB:BSAL_45730"/>